<dbReference type="EMBL" id="VDES01000003">
    <property type="protein sequence ID" value="MBA1375828.1"/>
    <property type="molecule type" value="Genomic_DNA"/>
</dbReference>
<dbReference type="AlphaFoldDB" id="A0A7V8RG61"/>
<keyword evidence="4" id="KW-1185">Reference proteome</keyword>
<dbReference type="GO" id="GO:0016289">
    <property type="term" value="F:acyl-CoA hydrolase activity"/>
    <property type="evidence" value="ECO:0007669"/>
    <property type="project" value="UniProtKB-ARBA"/>
</dbReference>
<dbReference type="RefSeq" id="WP_181268255.1">
    <property type="nucleotide sequence ID" value="NZ_BAAAGB010000001.1"/>
</dbReference>
<name>A0A7V8RG61_9SPHN</name>
<evidence type="ECO:0000313" key="4">
    <source>
        <dbReference type="Proteomes" id="UP000589292"/>
    </source>
</evidence>
<dbReference type="Pfam" id="PF03061">
    <property type="entry name" value="4HBT"/>
    <property type="match status" value="1"/>
</dbReference>
<dbReference type="Gene3D" id="3.10.129.10">
    <property type="entry name" value="Hotdog Thioesterase"/>
    <property type="match status" value="1"/>
</dbReference>
<accession>A0A7V8RG61</accession>
<sequence>MSTDPDMNAILGFMPPFAETMGITVDHLHNGLPVMAFDYGPQVMGRPGFLHGGAMSGLMEIAAIAALRVTVAADEPAVRIKPVNITINFMRGGREARTYALGEVTRIGRRVANVEAKAWQDDPAKPIATIFMNFLLSSPKPA</sequence>
<protein>
    <submittedName>
        <fullName evidence="3">PaaI family thioesterase</fullName>
    </submittedName>
</protein>
<reference evidence="3 4" key="1">
    <citation type="journal article" date="1994" name="Int. J. Syst. Bacteriol.">
        <title>Phylogenetic positions of novel aerobic, bacteriochlorophyll a-containing bacteria and description of Roseococcus thiosulfatophilus gen. nov., sp. nov., Erythromicrobium ramosum gen. nov., sp. nov., and Erythrobacter litoralis sp. nov.</title>
        <authorList>
            <person name="Yurkov V."/>
            <person name="Stackebrandt E."/>
            <person name="Holmes A."/>
            <person name="Fuerst J.A."/>
            <person name="Hugenholtz P."/>
            <person name="Golecki J."/>
            <person name="Gad'on N."/>
            <person name="Gorlenko V.M."/>
            <person name="Kompantseva E.I."/>
            <person name="Drews G."/>
        </authorList>
    </citation>
    <scope>NUCLEOTIDE SEQUENCE [LARGE SCALE GENOMIC DNA]</scope>
    <source>
        <strain evidence="3 4">KR-99</strain>
    </source>
</reference>
<keyword evidence="1" id="KW-0378">Hydrolase</keyword>
<dbReference type="SUPFAM" id="SSF54637">
    <property type="entry name" value="Thioesterase/thiol ester dehydrase-isomerase"/>
    <property type="match status" value="1"/>
</dbReference>
<feature type="domain" description="Thioesterase" evidence="2">
    <location>
        <begin position="48"/>
        <end position="125"/>
    </location>
</feature>
<proteinExistence type="predicted"/>
<dbReference type="InterPro" id="IPR006683">
    <property type="entry name" value="Thioestr_dom"/>
</dbReference>
<evidence type="ECO:0000313" key="3">
    <source>
        <dbReference type="EMBL" id="MBA1375828.1"/>
    </source>
</evidence>
<dbReference type="Proteomes" id="UP000589292">
    <property type="component" value="Unassembled WGS sequence"/>
</dbReference>
<evidence type="ECO:0000259" key="2">
    <source>
        <dbReference type="Pfam" id="PF03061"/>
    </source>
</evidence>
<comment type="caution">
    <text evidence="3">The sequence shown here is derived from an EMBL/GenBank/DDBJ whole genome shotgun (WGS) entry which is preliminary data.</text>
</comment>
<evidence type="ECO:0000256" key="1">
    <source>
        <dbReference type="ARBA" id="ARBA00022801"/>
    </source>
</evidence>
<dbReference type="CDD" id="cd03443">
    <property type="entry name" value="PaaI_thioesterase"/>
    <property type="match status" value="1"/>
</dbReference>
<dbReference type="InterPro" id="IPR003736">
    <property type="entry name" value="PAAI_dom"/>
</dbReference>
<dbReference type="InterPro" id="IPR029069">
    <property type="entry name" value="HotDog_dom_sf"/>
</dbReference>
<organism evidence="3 4">
    <name type="scientific">Sphingomonas ursincola</name>
    <dbReference type="NCBI Taxonomy" id="56361"/>
    <lineage>
        <taxon>Bacteria</taxon>
        <taxon>Pseudomonadati</taxon>
        <taxon>Pseudomonadota</taxon>
        <taxon>Alphaproteobacteria</taxon>
        <taxon>Sphingomonadales</taxon>
        <taxon>Sphingomonadaceae</taxon>
        <taxon>Sphingomonas</taxon>
    </lineage>
</organism>
<dbReference type="NCBIfam" id="TIGR00369">
    <property type="entry name" value="unchar_dom_1"/>
    <property type="match status" value="1"/>
</dbReference>
<gene>
    <name evidence="3" type="ORF">FG486_15905</name>
</gene>